<evidence type="ECO:0000313" key="2">
    <source>
        <dbReference type="Proteomes" id="UP000002640"/>
    </source>
</evidence>
<keyword evidence="2" id="KW-1185">Reference proteome</keyword>
<name>G4ZQ78_PHYSP</name>
<organism evidence="1 2">
    <name type="scientific">Phytophthora sojae (strain P6497)</name>
    <name type="common">Soybean stem and root rot agent</name>
    <name type="synonym">Phytophthora megasperma f. sp. glycines</name>
    <dbReference type="NCBI Taxonomy" id="1094619"/>
    <lineage>
        <taxon>Eukaryota</taxon>
        <taxon>Sar</taxon>
        <taxon>Stramenopiles</taxon>
        <taxon>Oomycota</taxon>
        <taxon>Peronosporomycetes</taxon>
        <taxon>Peronosporales</taxon>
        <taxon>Peronosporaceae</taxon>
        <taxon>Phytophthora</taxon>
    </lineage>
</organism>
<protein>
    <submittedName>
        <fullName evidence="1">Uncharacterized protein</fullName>
    </submittedName>
</protein>
<dbReference type="AlphaFoldDB" id="G4ZQ78"/>
<dbReference type="RefSeq" id="XP_009528538.1">
    <property type="nucleotide sequence ID" value="XM_009530243.1"/>
</dbReference>
<dbReference type="Proteomes" id="UP000002640">
    <property type="component" value="Unassembled WGS sequence"/>
</dbReference>
<proteinExistence type="predicted"/>
<feature type="non-terminal residue" evidence="1">
    <location>
        <position position="1"/>
    </location>
</feature>
<accession>G4ZQ78</accession>
<dbReference type="EMBL" id="JH159155">
    <property type="protein sequence ID" value="EGZ14789.1"/>
    <property type="molecule type" value="Genomic_DNA"/>
</dbReference>
<evidence type="ECO:0000313" key="1">
    <source>
        <dbReference type="EMBL" id="EGZ14789.1"/>
    </source>
</evidence>
<reference evidence="1 2" key="1">
    <citation type="journal article" date="2006" name="Science">
        <title>Phytophthora genome sequences uncover evolutionary origins and mechanisms of pathogenesis.</title>
        <authorList>
            <person name="Tyler B.M."/>
            <person name="Tripathy S."/>
            <person name="Zhang X."/>
            <person name="Dehal P."/>
            <person name="Jiang R.H."/>
            <person name="Aerts A."/>
            <person name="Arredondo F.D."/>
            <person name="Baxter L."/>
            <person name="Bensasson D."/>
            <person name="Beynon J.L."/>
            <person name="Chapman J."/>
            <person name="Damasceno C.M."/>
            <person name="Dorrance A.E."/>
            <person name="Dou D."/>
            <person name="Dickerman A.W."/>
            <person name="Dubchak I.L."/>
            <person name="Garbelotto M."/>
            <person name="Gijzen M."/>
            <person name="Gordon S.G."/>
            <person name="Govers F."/>
            <person name="Grunwald N.J."/>
            <person name="Huang W."/>
            <person name="Ivors K.L."/>
            <person name="Jones R.W."/>
            <person name="Kamoun S."/>
            <person name="Krampis K."/>
            <person name="Lamour K.H."/>
            <person name="Lee M.K."/>
            <person name="McDonald W.H."/>
            <person name="Medina M."/>
            <person name="Meijer H.J."/>
            <person name="Nordberg E.K."/>
            <person name="Maclean D.J."/>
            <person name="Ospina-Giraldo M.D."/>
            <person name="Morris P.F."/>
            <person name="Phuntumart V."/>
            <person name="Putnam N.H."/>
            <person name="Rash S."/>
            <person name="Rose J.K."/>
            <person name="Sakihama Y."/>
            <person name="Salamov A.A."/>
            <person name="Savidor A."/>
            <person name="Scheuring C.F."/>
            <person name="Smith B.M."/>
            <person name="Sobral B.W."/>
            <person name="Terry A."/>
            <person name="Torto-Alalibo T.A."/>
            <person name="Win J."/>
            <person name="Xu Z."/>
            <person name="Zhang H."/>
            <person name="Grigoriev I.V."/>
            <person name="Rokhsar D.S."/>
            <person name="Boore J.L."/>
        </authorList>
    </citation>
    <scope>NUCLEOTIDE SEQUENCE [LARGE SCALE GENOMIC DNA]</scope>
    <source>
        <strain evidence="1 2">P6497</strain>
    </source>
</reference>
<dbReference type="GeneID" id="20658857"/>
<sequence length="52" mass="5282">SLSLTSTPAMSTVCLVAATDAAEIALLSLTTLMKPELMPPRMSATGSSTTVL</sequence>
<dbReference type="KEGG" id="psoj:PHYSODRAFT_508379"/>
<dbReference type="InParanoid" id="G4ZQ78"/>
<gene>
    <name evidence="1" type="ORF">PHYSODRAFT_508379</name>
</gene>